<feature type="region of interest" description="Disordered" evidence="2">
    <location>
        <begin position="1"/>
        <end position="22"/>
    </location>
</feature>
<evidence type="ECO:0000313" key="4">
    <source>
        <dbReference type="EMBL" id="QHS85032.1"/>
    </source>
</evidence>
<feature type="transmembrane region" description="Helical" evidence="3">
    <location>
        <begin position="107"/>
        <end position="129"/>
    </location>
</feature>
<evidence type="ECO:0000256" key="3">
    <source>
        <dbReference type="SAM" id="Phobius"/>
    </source>
</evidence>
<dbReference type="AlphaFoldDB" id="A0A6C0AYV4"/>
<feature type="coiled-coil region" evidence="1">
    <location>
        <begin position="43"/>
        <end position="70"/>
    </location>
</feature>
<feature type="compositionally biased region" description="Basic and acidic residues" evidence="2">
    <location>
        <begin position="1"/>
        <end position="18"/>
    </location>
</feature>
<accession>A0A6C0AYV4</accession>
<sequence>MENVTEKLSELHGDKNYSDSESENDDIMKFIKPRQKGLDFETKAYLFNKNAKLRTELARLEERMRYLQLDYSNSQVKLEEQKLLLTNLKSREVINYKVMKDLKNTSYIVLCFLSVSLVGNAVFCLMDSFGGPRVIYT</sequence>
<protein>
    <submittedName>
        <fullName evidence="4">Uncharacterized protein</fullName>
    </submittedName>
</protein>
<reference evidence="4" key="1">
    <citation type="journal article" date="2020" name="Nature">
        <title>Giant virus diversity and host interactions through global metagenomics.</title>
        <authorList>
            <person name="Schulz F."/>
            <person name="Roux S."/>
            <person name="Paez-Espino D."/>
            <person name="Jungbluth S."/>
            <person name="Walsh D.A."/>
            <person name="Denef V.J."/>
            <person name="McMahon K.D."/>
            <person name="Konstantinidis K.T."/>
            <person name="Eloe-Fadrosh E.A."/>
            <person name="Kyrpides N.C."/>
            <person name="Woyke T."/>
        </authorList>
    </citation>
    <scope>NUCLEOTIDE SEQUENCE</scope>
    <source>
        <strain evidence="4">GVMAG-M-3300009182-67</strain>
    </source>
</reference>
<proteinExistence type="predicted"/>
<name>A0A6C0AYV4_9ZZZZ</name>
<keyword evidence="3" id="KW-0472">Membrane</keyword>
<evidence type="ECO:0000256" key="1">
    <source>
        <dbReference type="SAM" id="Coils"/>
    </source>
</evidence>
<keyword evidence="1" id="KW-0175">Coiled coil</keyword>
<keyword evidence="3" id="KW-0812">Transmembrane</keyword>
<dbReference type="EMBL" id="MN739039">
    <property type="protein sequence ID" value="QHS85032.1"/>
    <property type="molecule type" value="Genomic_DNA"/>
</dbReference>
<keyword evidence="3" id="KW-1133">Transmembrane helix</keyword>
<evidence type="ECO:0000256" key="2">
    <source>
        <dbReference type="SAM" id="MobiDB-lite"/>
    </source>
</evidence>
<organism evidence="4">
    <name type="scientific">viral metagenome</name>
    <dbReference type="NCBI Taxonomy" id="1070528"/>
    <lineage>
        <taxon>unclassified sequences</taxon>
        <taxon>metagenomes</taxon>
        <taxon>organismal metagenomes</taxon>
    </lineage>
</organism>